<keyword evidence="3" id="KW-0804">Transcription</keyword>
<dbReference type="PANTHER" id="PTHR47894">
    <property type="entry name" value="HTH-TYPE TRANSCRIPTIONAL REGULATOR GADX"/>
    <property type="match status" value="1"/>
</dbReference>
<keyword evidence="6" id="KW-1185">Reference proteome</keyword>
<organism evidence="5 6">
    <name type="scientific">Phytohabitans kaempferiae</name>
    <dbReference type="NCBI Taxonomy" id="1620943"/>
    <lineage>
        <taxon>Bacteria</taxon>
        <taxon>Bacillati</taxon>
        <taxon>Actinomycetota</taxon>
        <taxon>Actinomycetes</taxon>
        <taxon>Micromonosporales</taxon>
        <taxon>Micromonosporaceae</taxon>
    </lineage>
</organism>
<evidence type="ECO:0000256" key="1">
    <source>
        <dbReference type="ARBA" id="ARBA00023015"/>
    </source>
</evidence>
<comment type="caution">
    <text evidence="5">The sequence shown here is derived from an EMBL/GenBank/DDBJ whole genome shotgun (WGS) entry which is preliminary data.</text>
</comment>
<proteinExistence type="predicted"/>
<keyword evidence="1" id="KW-0805">Transcription regulation</keyword>
<dbReference type="Gene3D" id="1.10.10.60">
    <property type="entry name" value="Homeodomain-like"/>
    <property type="match status" value="1"/>
</dbReference>
<evidence type="ECO:0000256" key="3">
    <source>
        <dbReference type="ARBA" id="ARBA00023163"/>
    </source>
</evidence>
<evidence type="ECO:0000256" key="2">
    <source>
        <dbReference type="ARBA" id="ARBA00023125"/>
    </source>
</evidence>
<dbReference type="EMBL" id="JBHLUH010000060">
    <property type="protein sequence ID" value="MFC0531562.1"/>
    <property type="molecule type" value="Genomic_DNA"/>
</dbReference>
<name>A0ABV6MA37_9ACTN</name>
<dbReference type="InterPro" id="IPR020449">
    <property type="entry name" value="Tscrpt_reg_AraC-type_HTH"/>
</dbReference>
<gene>
    <name evidence="5" type="ORF">ACFFIA_28340</name>
</gene>
<dbReference type="PANTHER" id="PTHR47894:SF1">
    <property type="entry name" value="HTH-TYPE TRANSCRIPTIONAL REGULATOR VQSM"/>
    <property type="match status" value="1"/>
</dbReference>
<dbReference type="Proteomes" id="UP001589867">
    <property type="component" value="Unassembled WGS sequence"/>
</dbReference>
<dbReference type="InterPro" id="IPR009057">
    <property type="entry name" value="Homeodomain-like_sf"/>
</dbReference>
<reference evidence="5 6" key="1">
    <citation type="submission" date="2024-09" db="EMBL/GenBank/DDBJ databases">
        <authorList>
            <person name="Sun Q."/>
            <person name="Mori K."/>
        </authorList>
    </citation>
    <scope>NUCLEOTIDE SEQUENCE [LARGE SCALE GENOMIC DNA]</scope>
    <source>
        <strain evidence="5 6">TBRC 3947</strain>
    </source>
</reference>
<dbReference type="Pfam" id="PF12625">
    <property type="entry name" value="Arabinose_bd"/>
    <property type="match status" value="1"/>
</dbReference>
<dbReference type="Pfam" id="PF12833">
    <property type="entry name" value="HTH_18"/>
    <property type="match status" value="1"/>
</dbReference>
<sequence>MAASPLPRIVVQRLLRIAERRGLDPALLLRRTGIPADAVRGGVVPVTVAQAAELTQDLWILTGDELFGLGPPAPLGSFQLVMRSVIHVADLREGLKRLASASHVLPGLTPLSVEIDGALCRIEIDTSRLDDPDHLVAELLLTLIHRVLGWLGGRRIPLRSVELPWPAPDYAAQYETVFGVTPTPGADRLALAFDAALLRTPVVRDEQELANYLNDQPRVWFATRDYGVTVADHVRRILEQGLRGHWPTSDEIATRLNVSTQHLRRLLRQHGTSVGQIKQEILRDAAVASLRRGDESVESLATRLGFSEASAFRRAFRRWTGRSPAEFRTSRRAEETMLCAIAPKTARP</sequence>
<dbReference type="RefSeq" id="WP_377256181.1">
    <property type="nucleotide sequence ID" value="NZ_JBHLUH010000060.1"/>
</dbReference>
<dbReference type="SUPFAM" id="SSF46689">
    <property type="entry name" value="Homeodomain-like"/>
    <property type="match status" value="1"/>
</dbReference>
<protein>
    <submittedName>
        <fullName evidence="5">AraC family transcriptional regulator ligand-binding domain-containing protein</fullName>
    </submittedName>
</protein>
<keyword evidence="2" id="KW-0238">DNA-binding</keyword>
<evidence type="ECO:0000313" key="5">
    <source>
        <dbReference type="EMBL" id="MFC0531562.1"/>
    </source>
</evidence>
<feature type="domain" description="HTH araC/xylS-type" evidence="4">
    <location>
        <begin position="232"/>
        <end position="330"/>
    </location>
</feature>
<evidence type="ECO:0000259" key="4">
    <source>
        <dbReference type="PROSITE" id="PS01124"/>
    </source>
</evidence>
<dbReference type="InterPro" id="IPR032687">
    <property type="entry name" value="AraC-type_N"/>
</dbReference>
<dbReference type="SMART" id="SM00342">
    <property type="entry name" value="HTH_ARAC"/>
    <property type="match status" value="1"/>
</dbReference>
<accession>A0ABV6MA37</accession>
<evidence type="ECO:0000313" key="6">
    <source>
        <dbReference type="Proteomes" id="UP001589867"/>
    </source>
</evidence>
<dbReference type="PRINTS" id="PR00032">
    <property type="entry name" value="HTHARAC"/>
</dbReference>
<dbReference type="PROSITE" id="PS01124">
    <property type="entry name" value="HTH_ARAC_FAMILY_2"/>
    <property type="match status" value="1"/>
</dbReference>
<dbReference type="InterPro" id="IPR018060">
    <property type="entry name" value="HTH_AraC"/>
</dbReference>